<proteinExistence type="inferred from homology"/>
<name>A0A8S0VTZ6_CYCAE</name>
<dbReference type="GO" id="GO:0012505">
    <property type="term" value="C:endomembrane system"/>
    <property type="evidence" value="ECO:0007669"/>
    <property type="project" value="UniProtKB-SubCell"/>
</dbReference>
<evidence type="ECO:0000259" key="9">
    <source>
        <dbReference type="PROSITE" id="PS50850"/>
    </source>
</evidence>
<keyword evidence="6 8" id="KW-0472">Membrane</keyword>
<dbReference type="SUPFAM" id="SSF103473">
    <property type="entry name" value="MFS general substrate transporter"/>
    <property type="match status" value="1"/>
</dbReference>
<dbReference type="GO" id="GO:0022857">
    <property type="term" value="F:transmembrane transporter activity"/>
    <property type="evidence" value="ECO:0007669"/>
    <property type="project" value="InterPro"/>
</dbReference>
<feature type="region of interest" description="Disordered" evidence="7">
    <location>
        <begin position="87"/>
        <end position="114"/>
    </location>
</feature>
<dbReference type="PANTHER" id="PTHR23514">
    <property type="entry name" value="BYPASS OF STOP CODON PROTEIN 6"/>
    <property type="match status" value="1"/>
</dbReference>
<feature type="transmembrane region" description="Helical" evidence="8">
    <location>
        <begin position="511"/>
        <end position="530"/>
    </location>
</feature>
<dbReference type="GO" id="GO:0016020">
    <property type="term" value="C:membrane"/>
    <property type="evidence" value="ECO:0007669"/>
    <property type="project" value="TreeGrafter"/>
</dbReference>
<dbReference type="Pfam" id="PF07690">
    <property type="entry name" value="MFS_1"/>
    <property type="match status" value="1"/>
</dbReference>
<keyword evidence="4 8" id="KW-0812">Transmembrane</keyword>
<evidence type="ECO:0000256" key="6">
    <source>
        <dbReference type="ARBA" id="ARBA00023136"/>
    </source>
</evidence>
<evidence type="ECO:0000256" key="3">
    <source>
        <dbReference type="ARBA" id="ARBA00022448"/>
    </source>
</evidence>
<feature type="transmembrane region" description="Helical" evidence="8">
    <location>
        <begin position="445"/>
        <end position="466"/>
    </location>
</feature>
<dbReference type="InterPro" id="IPR036259">
    <property type="entry name" value="MFS_trans_sf"/>
</dbReference>
<feature type="transmembrane region" description="Helical" evidence="8">
    <location>
        <begin position="353"/>
        <end position="375"/>
    </location>
</feature>
<gene>
    <name evidence="10" type="ORF">AAE3_LOCUS3410</name>
</gene>
<evidence type="ECO:0000313" key="11">
    <source>
        <dbReference type="Proteomes" id="UP000467700"/>
    </source>
</evidence>
<feature type="transmembrane region" description="Helical" evidence="8">
    <location>
        <begin position="54"/>
        <end position="75"/>
    </location>
</feature>
<feature type="transmembrane region" description="Helical" evidence="8">
    <location>
        <begin position="152"/>
        <end position="169"/>
    </location>
</feature>
<protein>
    <recommendedName>
        <fullName evidence="9">Major facilitator superfamily (MFS) profile domain-containing protein</fullName>
    </recommendedName>
</protein>
<dbReference type="PROSITE" id="PS50850">
    <property type="entry name" value="MFS"/>
    <property type="match status" value="1"/>
</dbReference>
<feature type="transmembrane region" description="Helical" evidence="8">
    <location>
        <begin position="244"/>
        <end position="266"/>
    </location>
</feature>
<keyword evidence="11" id="KW-1185">Reference proteome</keyword>
<dbReference type="Proteomes" id="UP000467700">
    <property type="component" value="Unassembled WGS sequence"/>
</dbReference>
<feature type="transmembrane region" description="Helical" evidence="8">
    <location>
        <begin position="422"/>
        <end position="439"/>
    </location>
</feature>
<dbReference type="InterPro" id="IPR020846">
    <property type="entry name" value="MFS_dom"/>
</dbReference>
<dbReference type="InterPro" id="IPR051788">
    <property type="entry name" value="MFS_Transporter"/>
</dbReference>
<feature type="transmembrane region" description="Helical" evidence="8">
    <location>
        <begin position="189"/>
        <end position="211"/>
    </location>
</feature>
<organism evidence="10 11">
    <name type="scientific">Cyclocybe aegerita</name>
    <name type="common">Black poplar mushroom</name>
    <name type="synonym">Agrocybe aegerita</name>
    <dbReference type="NCBI Taxonomy" id="1973307"/>
    <lineage>
        <taxon>Eukaryota</taxon>
        <taxon>Fungi</taxon>
        <taxon>Dikarya</taxon>
        <taxon>Basidiomycota</taxon>
        <taxon>Agaricomycotina</taxon>
        <taxon>Agaricomycetes</taxon>
        <taxon>Agaricomycetidae</taxon>
        <taxon>Agaricales</taxon>
        <taxon>Agaricineae</taxon>
        <taxon>Bolbitiaceae</taxon>
        <taxon>Cyclocybe</taxon>
    </lineage>
</organism>
<feature type="transmembrane region" description="Helical" evidence="8">
    <location>
        <begin position="307"/>
        <end position="328"/>
    </location>
</feature>
<evidence type="ECO:0000256" key="5">
    <source>
        <dbReference type="ARBA" id="ARBA00022989"/>
    </source>
</evidence>
<evidence type="ECO:0000256" key="1">
    <source>
        <dbReference type="ARBA" id="ARBA00004127"/>
    </source>
</evidence>
<evidence type="ECO:0000256" key="8">
    <source>
        <dbReference type="SAM" id="Phobius"/>
    </source>
</evidence>
<sequence>MPAVSPSHTFTGFSRAALSWLYMTRTNGSEVVISRSPDPSISSEATQSKVDLRVLGGVVGAFSGLLLLGGLLFYCRRLRNQARPLGEKGAETSFKSGDGLPTTGSALSEDEVAPEARSPRLSLLASNLDNASMSQSRNLRPQTRKIPTTDNVWHLIASCTGVFAVGLNDSATGANIPSIQKHYGLSYEVVSLIFLAGVSGYLVSCMLNPVLQHRIGTCWILLIAGVCYGGGSLLIAFAPPFPLVIVGLTLAGLGGGFCDASLTSVVAHFDSNRFMNMLYVFFGVGALSSPFVIGGFLKANIPWNRYYWLQFAFEVVMIAFHFIIFRNYEIPCEEEHKRTTARAKFRQISKKRILWVGVVLIILGFAIVDTLSNWLTSYLIEVKGSEPDVSRYQLSMLWAGMTTGRLVFSLPYIHIPERIGNAILLALLCGAIGVLWVANTAASNWVLIFLAGFFIGPNTPAILSIVSSRVPPSLKSTAVSIIIGSGLGIGATLGPLLFGVAAERVSPGLRVLPPVMLVLALLSALTFWAIPPQKILSNN</sequence>
<reference evidence="10 11" key="1">
    <citation type="submission" date="2020-01" db="EMBL/GenBank/DDBJ databases">
        <authorList>
            <person name="Gupta K D."/>
        </authorList>
    </citation>
    <scope>NUCLEOTIDE SEQUENCE [LARGE SCALE GENOMIC DNA]</scope>
</reference>
<dbReference type="Gene3D" id="1.20.1250.20">
    <property type="entry name" value="MFS general substrate transporter like domains"/>
    <property type="match status" value="1"/>
</dbReference>
<feature type="domain" description="Major facilitator superfamily (MFS) profile" evidence="9">
    <location>
        <begin position="154"/>
        <end position="535"/>
    </location>
</feature>
<evidence type="ECO:0000313" key="10">
    <source>
        <dbReference type="EMBL" id="CAA7261270.1"/>
    </source>
</evidence>
<accession>A0A8S0VTZ6</accession>
<dbReference type="OrthoDB" id="4243at2759"/>
<feature type="transmembrane region" description="Helical" evidence="8">
    <location>
        <begin position="478"/>
        <end position="499"/>
    </location>
</feature>
<dbReference type="PANTHER" id="PTHR23514:SF3">
    <property type="entry name" value="BYPASS OF STOP CODON PROTEIN 6"/>
    <property type="match status" value="1"/>
</dbReference>
<keyword evidence="3" id="KW-0813">Transport</keyword>
<dbReference type="AlphaFoldDB" id="A0A8S0VTZ6"/>
<dbReference type="EMBL" id="CACVBS010000032">
    <property type="protein sequence ID" value="CAA7261270.1"/>
    <property type="molecule type" value="Genomic_DNA"/>
</dbReference>
<feature type="transmembrane region" description="Helical" evidence="8">
    <location>
        <begin position="278"/>
        <end position="301"/>
    </location>
</feature>
<keyword evidence="5 8" id="KW-1133">Transmembrane helix</keyword>
<evidence type="ECO:0000256" key="2">
    <source>
        <dbReference type="ARBA" id="ARBA00008335"/>
    </source>
</evidence>
<dbReference type="InterPro" id="IPR011701">
    <property type="entry name" value="MFS"/>
</dbReference>
<evidence type="ECO:0000256" key="7">
    <source>
        <dbReference type="SAM" id="MobiDB-lite"/>
    </source>
</evidence>
<evidence type="ECO:0000256" key="4">
    <source>
        <dbReference type="ARBA" id="ARBA00022692"/>
    </source>
</evidence>
<comment type="similarity">
    <text evidence="2">Belongs to the major facilitator superfamily.</text>
</comment>
<comment type="subcellular location">
    <subcellularLocation>
        <location evidence="1">Endomembrane system</location>
        <topology evidence="1">Multi-pass membrane protein</topology>
    </subcellularLocation>
</comment>
<feature type="transmembrane region" description="Helical" evidence="8">
    <location>
        <begin position="218"/>
        <end position="238"/>
    </location>
</feature>
<comment type="caution">
    <text evidence="10">The sequence shown here is derived from an EMBL/GenBank/DDBJ whole genome shotgun (WGS) entry which is preliminary data.</text>
</comment>